<evidence type="ECO:0000313" key="8">
    <source>
        <dbReference type="Proteomes" id="UP000663586"/>
    </source>
</evidence>
<accession>A0A897MV63</accession>
<keyword evidence="4 6" id="KW-1133">Transmembrane helix</keyword>
<dbReference type="GeneID" id="70686092"/>
<evidence type="ECO:0000313" key="7">
    <source>
        <dbReference type="EMBL" id="QSG03908.1"/>
    </source>
</evidence>
<keyword evidence="7" id="KW-0548">Nucleotidyltransferase</keyword>
<sequence>MSSPVRRAGAFAGVGTLALVAPIDERVATALFAVVALAAVFVTDGPVFELFARPGDHRDERLKGLVGFSVAAVVLGFLTSFTGLTVQVFAGSIVLYAYGNLAAELGRSYGDGPFADAAGFVVGGLLAGISAQYIALVLAGSPLPHASQIVVMATCGALVGALIRTVLLGRDDPPVILSIGLLLWLLSEVTVTPSTVDVAIALVVTVAVGYLSYALETASVEGMLTGVFLAFVAIVLGGYAWFAVMIAFFGIGGLSTKYRFEEKQARGVAEGNDGARGSANVLGNATVALASVFGYAAADAGLIDIAPLLFLFAFAGSLSTALADTLSSEIGSVFDDPRLITTFKRVEPGTDGAVTWQGELAGGIGAGTIGLLTGLLFASIGTTGSIVVVVAGIAGMTVDSLVGATLEGTYLANQSVNFLATLSGGLVGVGLAIGLALV</sequence>
<keyword evidence="7" id="KW-0808">Transferase</keyword>
<protein>
    <submittedName>
        <fullName evidence="7">Cytidylyltransferase family enzyme</fullName>
    </submittedName>
</protein>
<name>A0A897MV63_9EURY</name>
<dbReference type="PANTHER" id="PTHR13353:SF5">
    <property type="entry name" value="TRANSMEMBRANE PROTEIN 19"/>
    <property type="match status" value="1"/>
</dbReference>
<evidence type="ECO:0000256" key="6">
    <source>
        <dbReference type="SAM" id="Phobius"/>
    </source>
</evidence>
<evidence type="ECO:0000256" key="2">
    <source>
        <dbReference type="ARBA" id="ARBA00009012"/>
    </source>
</evidence>
<dbReference type="AlphaFoldDB" id="A0A897MV63"/>
<evidence type="ECO:0000256" key="1">
    <source>
        <dbReference type="ARBA" id="ARBA00004141"/>
    </source>
</evidence>
<dbReference type="KEGG" id="hara:AArcS_2712"/>
<feature type="transmembrane region" description="Helical" evidence="6">
    <location>
        <begin position="30"/>
        <end position="52"/>
    </location>
</feature>
<dbReference type="Proteomes" id="UP000663586">
    <property type="component" value="Chromosome"/>
</dbReference>
<gene>
    <name evidence="7" type="ORF">AArcS_2712</name>
</gene>
<feature type="transmembrane region" description="Helical" evidence="6">
    <location>
        <begin position="64"/>
        <end position="97"/>
    </location>
</feature>
<evidence type="ECO:0000256" key="4">
    <source>
        <dbReference type="ARBA" id="ARBA00022989"/>
    </source>
</evidence>
<evidence type="ECO:0000256" key="5">
    <source>
        <dbReference type="ARBA" id="ARBA00023136"/>
    </source>
</evidence>
<feature type="transmembrane region" description="Helical" evidence="6">
    <location>
        <begin position="375"/>
        <end position="398"/>
    </location>
</feature>
<comment type="similarity">
    <text evidence="2">Belongs to the TMEM19 family.</text>
</comment>
<proteinExistence type="inferred from homology"/>
<reference evidence="7" key="1">
    <citation type="submission" date="2020-11" db="EMBL/GenBank/DDBJ databases">
        <title>Carbohydrate-dependent, anaerobic sulfur respiration: A novel catabolism in halophilic archaea.</title>
        <authorList>
            <person name="Sorokin D.Y."/>
            <person name="Messina E."/>
            <person name="Smedile F."/>
            <person name="La Cono V."/>
            <person name="Hallsworth J.E."/>
            <person name="Yakimov M.M."/>
        </authorList>
    </citation>
    <scope>NUCLEOTIDE SEQUENCE</scope>
    <source>
        <strain evidence="7">AArc-S</strain>
    </source>
</reference>
<dbReference type="GO" id="GO:0016779">
    <property type="term" value="F:nucleotidyltransferase activity"/>
    <property type="evidence" value="ECO:0007669"/>
    <property type="project" value="UniProtKB-KW"/>
</dbReference>
<organism evidence="7 8">
    <name type="scientific">Natranaeroarchaeum sulfidigenes</name>
    <dbReference type="NCBI Taxonomy" id="2784880"/>
    <lineage>
        <taxon>Archaea</taxon>
        <taxon>Methanobacteriati</taxon>
        <taxon>Methanobacteriota</taxon>
        <taxon>Stenosarchaea group</taxon>
        <taxon>Halobacteria</taxon>
        <taxon>Halobacteriales</taxon>
        <taxon>Natronoarchaeaceae</taxon>
        <taxon>Natranaeroarchaeum</taxon>
    </lineage>
</organism>
<dbReference type="InterPro" id="IPR002794">
    <property type="entry name" value="DUF92_TMEM19"/>
</dbReference>
<evidence type="ECO:0000256" key="3">
    <source>
        <dbReference type="ARBA" id="ARBA00022692"/>
    </source>
</evidence>
<feature type="transmembrane region" description="Helical" evidence="6">
    <location>
        <begin position="117"/>
        <end position="137"/>
    </location>
</feature>
<feature type="transmembrane region" description="Helical" evidence="6">
    <location>
        <begin position="149"/>
        <end position="167"/>
    </location>
</feature>
<dbReference type="GO" id="GO:0016020">
    <property type="term" value="C:membrane"/>
    <property type="evidence" value="ECO:0007669"/>
    <property type="project" value="UniProtKB-SubCell"/>
</dbReference>
<keyword evidence="3 6" id="KW-0812">Transmembrane</keyword>
<dbReference type="RefSeq" id="WP_238477945.1">
    <property type="nucleotide sequence ID" value="NZ_CP064786.1"/>
</dbReference>
<comment type="subcellular location">
    <subcellularLocation>
        <location evidence="1">Membrane</location>
        <topology evidence="1">Multi-pass membrane protein</topology>
    </subcellularLocation>
</comment>
<keyword evidence="8" id="KW-1185">Reference proteome</keyword>
<dbReference type="EMBL" id="CP064786">
    <property type="protein sequence ID" value="QSG03908.1"/>
    <property type="molecule type" value="Genomic_DNA"/>
</dbReference>
<feature type="transmembrane region" description="Helical" evidence="6">
    <location>
        <begin position="418"/>
        <end position="437"/>
    </location>
</feature>
<dbReference type="PANTHER" id="PTHR13353">
    <property type="entry name" value="TRANSMEMBRANE PROTEIN 19"/>
    <property type="match status" value="1"/>
</dbReference>
<dbReference type="Pfam" id="PF01940">
    <property type="entry name" value="DUF92"/>
    <property type="match status" value="1"/>
</dbReference>
<feature type="transmembrane region" description="Helical" evidence="6">
    <location>
        <begin position="198"/>
        <end position="215"/>
    </location>
</feature>
<feature type="transmembrane region" description="Helical" evidence="6">
    <location>
        <begin position="227"/>
        <end position="254"/>
    </location>
</feature>
<keyword evidence="5 6" id="KW-0472">Membrane</keyword>